<dbReference type="GO" id="GO:0005942">
    <property type="term" value="C:phosphatidylinositol 3-kinase complex"/>
    <property type="evidence" value="ECO:0007669"/>
    <property type="project" value="TreeGrafter"/>
</dbReference>
<dbReference type="PANTHER" id="PTHR10048">
    <property type="entry name" value="PHOSPHATIDYLINOSITOL KINASE"/>
    <property type="match status" value="1"/>
</dbReference>
<dbReference type="PROSITE" id="PS50290">
    <property type="entry name" value="PI3_4_KINASE_3"/>
    <property type="match status" value="1"/>
</dbReference>
<dbReference type="InterPro" id="IPR015433">
    <property type="entry name" value="PI3/4_kinase"/>
</dbReference>
<dbReference type="Pfam" id="PF00454">
    <property type="entry name" value="PI3_PI4_kinase"/>
    <property type="match status" value="1"/>
</dbReference>
<dbReference type="FunFam" id="1.10.1070.11:FF:000001">
    <property type="entry name" value="Phosphatidylinositol 4,5-bisphosphate 3-kinase catalytic subunit"/>
    <property type="match status" value="1"/>
</dbReference>
<dbReference type="GO" id="GO:0005524">
    <property type="term" value="F:ATP binding"/>
    <property type="evidence" value="ECO:0007669"/>
    <property type="project" value="UniProtKB-KW"/>
</dbReference>
<accession>A0A8B6F581</accession>
<keyword evidence="4" id="KW-0067">ATP-binding</keyword>
<evidence type="ECO:0000256" key="2">
    <source>
        <dbReference type="ARBA" id="ARBA00022741"/>
    </source>
</evidence>
<dbReference type="GO" id="GO:0043491">
    <property type="term" value="P:phosphatidylinositol 3-kinase/protein kinase B signal transduction"/>
    <property type="evidence" value="ECO:0007669"/>
    <property type="project" value="TreeGrafter"/>
</dbReference>
<keyword evidence="7" id="KW-1185">Reference proteome</keyword>
<dbReference type="GO" id="GO:0005737">
    <property type="term" value="C:cytoplasm"/>
    <property type="evidence" value="ECO:0007669"/>
    <property type="project" value="TreeGrafter"/>
</dbReference>
<organism evidence="6 7">
    <name type="scientific">Mytilus galloprovincialis</name>
    <name type="common">Mediterranean mussel</name>
    <dbReference type="NCBI Taxonomy" id="29158"/>
    <lineage>
        <taxon>Eukaryota</taxon>
        <taxon>Metazoa</taxon>
        <taxon>Spiralia</taxon>
        <taxon>Lophotrochozoa</taxon>
        <taxon>Mollusca</taxon>
        <taxon>Bivalvia</taxon>
        <taxon>Autobranchia</taxon>
        <taxon>Pteriomorphia</taxon>
        <taxon>Mytilida</taxon>
        <taxon>Mytiloidea</taxon>
        <taxon>Mytilidae</taxon>
        <taxon>Mytilinae</taxon>
        <taxon>Mytilus</taxon>
    </lineage>
</organism>
<dbReference type="Proteomes" id="UP000596742">
    <property type="component" value="Unassembled WGS sequence"/>
</dbReference>
<dbReference type="Gene3D" id="3.30.1010.10">
    <property type="entry name" value="Phosphatidylinositol 3-kinase Catalytic Subunit, Chain A, domain 4"/>
    <property type="match status" value="1"/>
</dbReference>
<dbReference type="GO" id="GO:0005886">
    <property type="term" value="C:plasma membrane"/>
    <property type="evidence" value="ECO:0007669"/>
    <property type="project" value="TreeGrafter"/>
</dbReference>
<name>A0A8B6F581_MYTGA</name>
<dbReference type="OrthoDB" id="67688at2759"/>
<dbReference type="InterPro" id="IPR000403">
    <property type="entry name" value="PI3/4_kinase_cat_dom"/>
</dbReference>
<evidence type="ECO:0000256" key="1">
    <source>
        <dbReference type="ARBA" id="ARBA00022679"/>
    </source>
</evidence>
<keyword evidence="2" id="KW-0547">Nucleotide-binding</keyword>
<dbReference type="SUPFAM" id="SSF56112">
    <property type="entry name" value="Protein kinase-like (PK-like)"/>
    <property type="match status" value="1"/>
</dbReference>
<evidence type="ECO:0000313" key="6">
    <source>
        <dbReference type="EMBL" id="VDI43654.1"/>
    </source>
</evidence>
<keyword evidence="3 6" id="KW-0418">Kinase</keyword>
<evidence type="ECO:0000256" key="3">
    <source>
        <dbReference type="ARBA" id="ARBA00022777"/>
    </source>
</evidence>
<dbReference type="EC" id="2.7.1.137" evidence="6"/>
<keyword evidence="1 6" id="KW-0808">Transferase</keyword>
<dbReference type="PANTHER" id="PTHR10048:SF118">
    <property type="entry name" value="PI-3 KINASE"/>
    <property type="match status" value="1"/>
</dbReference>
<reference evidence="6" key="1">
    <citation type="submission" date="2018-11" db="EMBL/GenBank/DDBJ databases">
        <authorList>
            <person name="Alioto T."/>
            <person name="Alioto T."/>
        </authorList>
    </citation>
    <scope>NUCLEOTIDE SEQUENCE</scope>
</reference>
<feature type="domain" description="PI3K/PI4K catalytic" evidence="5">
    <location>
        <begin position="1"/>
        <end position="270"/>
    </location>
</feature>
<dbReference type="GO" id="GO:0016303">
    <property type="term" value="F:1-phosphatidylinositol-3-kinase activity"/>
    <property type="evidence" value="ECO:0007669"/>
    <property type="project" value="UniProtKB-EC"/>
</dbReference>
<dbReference type="InterPro" id="IPR018936">
    <property type="entry name" value="PI3/4_kinase_CS"/>
</dbReference>
<dbReference type="InterPro" id="IPR036940">
    <property type="entry name" value="PI3/4_kinase_cat_sf"/>
</dbReference>
<proteinExistence type="predicted"/>
<evidence type="ECO:0000256" key="4">
    <source>
        <dbReference type="ARBA" id="ARBA00022840"/>
    </source>
</evidence>
<dbReference type="EMBL" id="UYJE01006170">
    <property type="protein sequence ID" value="VDI43654.1"/>
    <property type="molecule type" value="Genomic_DNA"/>
</dbReference>
<sequence length="283" mass="33277">MDSKKKPFWLEWTNDDEKGQNIQLIYKCGDDLRQDMLTLQILEVMDTIWQSEGYDLRLNPYGCVATGCEEGMIEVVQKSLTLAGIQKWRKLGLDKRSLYDWLKHKNPTEHSLQRAVEEFKLSCAGYAVATYILGVGDRHNDNIMMKETGQLFHIDFGHFLGNKKTKFNINRERVPFILTSHFEYIIKDGEKKPQNFTHFKEICERAYLIIRSRAHLLIQLFMMMLSSGIPQLNNVSDIDYIKEVLALNSTQEEALEKFRKKFKEAQESSWSTTVNWWFHMRVH</sequence>
<dbReference type="InterPro" id="IPR011009">
    <property type="entry name" value="Kinase-like_dom_sf"/>
</dbReference>
<dbReference type="Gene3D" id="1.10.1070.11">
    <property type="entry name" value="Phosphatidylinositol 3-/4-kinase, catalytic domain"/>
    <property type="match status" value="1"/>
</dbReference>
<dbReference type="GO" id="GO:0048015">
    <property type="term" value="P:phosphatidylinositol-mediated signaling"/>
    <property type="evidence" value="ECO:0007669"/>
    <property type="project" value="TreeGrafter"/>
</dbReference>
<evidence type="ECO:0000259" key="5">
    <source>
        <dbReference type="PROSITE" id="PS50290"/>
    </source>
</evidence>
<dbReference type="SMART" id="SM00146">
    <property type="entry name" value="PI3Kc"/>
    <property type="match status" value="1"/>
</dbReference>
<dbReference type="GO" id="GO:0016477">
    <property type="term" value="P:cell migration"/>
    <property type="evidence" value="ECO:0007669"/>
    <property type="project" value="TreeGrafter"/>
</dbReference>
<dbReference type="GO" id="GO:0035005">
    <property type="term" value="F:1-phosphatidylinositol-4-phosphate 3-kinase activity"/>
    <property type="evidence" value="ECO:0007669"/>
    <property type="project" value="TreeGrafter"/>
</dbReference>
<gene>
    <name evidence="6" type="ORF">MGAL_10B032877</name>
</gene>
<protein>
    <submittedName>
        <fullName evidence="6">Phosphatidylinositol 3-kinase</fullName>
        <ecNumber evidence="6">2.7.1.137</ecNumber>
    </submittedName>
</protein>
<dbReference type="PROSITE" id="PS00916">
    <property type="entry name" value="PI3_4_KINASE_2"/>
    <property type="match status" value="1"/>
</dbReference>
<dbReference type="AlphaFoldDB" id="A0A8B6F581"/>
<evidence type="ECO:0000313" key="7">
    <source>
        <dbReference type="Proteomes" id="UP000596742"/>
    </source>
</evidence>
<comment type="caution">
    <text evidence="6">The sequence shown here is derived from an EMBL/GenBank/DDBJ whole genome shotgun (WGS) entry which is preliminary data.</text>
</comment>